<dbReference type="GeneID" id="27419770"/>
<dbReference type="PIRSF" id="PIRSF029171">
    <property type="entry name" value="Esterase_LipA"/>
    <property type="match status" value="1"/>
</dbReference>
<comment type="catalytic activity">
    <reaction evidence="1 7">
        <text>a triacylglycerol + H2O = a diacylglycerol + a fatty acid + H(+)</text>
        <dbReference type="Rhea" id="RHEA:12044"/>
        <dbReference type="ChEBI" id="CHEBI:15377"/>
        <dbReference type="ChEBI" id="CHEBI:15378"/>
        <dbReference type="ChEBI" id="CHEBI:17855"/>
        <dbReference type="ChEBI" id="CHEBI:18035"/>
        <dbReference type="ChEBI" id="CHEBI:28868"/>
        <dbReference type="EC" id="3.1.1.3"/>
    </reaction>
</comment>
<evidence type="ECO:0000313" key="9">
    <source>
        <dbReference type="Proteomes" id="UP000019377"/>
    </source>
</evidence>
<keyword evidence="6 7" id="KW-0443">Lipid metabolism</keyword>
<evidence type="ECO:0000256" key="5">
    <source>
        <dbReference type="ARBA" id="ARBA00022963"/>
    </source>
</evidence>
<evidence type="ECO:0000256" key="6">
    <source>
        <dbReference type="ARBA" id="ARBA00023098"/>
    </source>
</evidence>
<dbReference type="Pfam" id="PF03583">
    <property type="entry name" value="LIP"/>
    <property type="match status" value="1"/>
</dbReference>
<sequence length="459" mass="49597">MHLTDDAQSCFAAVKSFFSKKTTIPHPQDDPFYFTCSPEFATLSAGTILRSREVEIIYFPGFDHLSAWQVAYKTTAQDGTAPLVSVATILRPSNAAPDADGRYRIVAYGAKCDSAGQNFRTSYALRAGNDDTLGAASEQIFLGPLLDRGWIVIVPDYESETCAFGAGNQSGYAFLDAIRAGLSFAPMGVPKDDTGVFRAKVNMWGYSGGALAVGWAAQLQSEYAPDLTRYVVGASMGGLPSNLGAIAKWTNKGVAAGLIVGVMQGLANAYPTLQAWLNEHANATGKAALAMASVKSFGVIMQSNFEKDVLGTYFDTTDLLAESLPADIVAQNTLAAGEQWPRTPCQIYQSLHDEVVPHETTDTLVAAWSKHGACIDYTKDELSAHVVLCFTGCAMAVRWMQDRFDGKKTVAEPGKPNEETVLTSLDTSDATETLGKERQAEMQDVLQKQYVEPGRIWWT</sequence>
<dbReference type="GO" id="GO:0016042">
    <property type="term" value="P:lipid catabolic process"/>
    <property type="evidence" value="ECO:0007669"/>
    <property type="project" value="UniProtKB-UniRule"/>
</dbReference>
<dbReference type="GO" id="GO:0005576">
    <property type="term" value="C:extracellular region"/>
    <property type="evidence" value="ECO:0007669"/>
    <property type="project" value="UniProtKB-SubCell"/>
</dbReference>
<accession>V5EWB3</accession>
<dbReference type="OrthoDB" id="2373480at2759"/>
<dbReference type="EMBL" id="KI545862">
    <property type="protein sequence ID" value="EST07618.1"/>
    <property type="molecule type" value="Genomic_DNA"/>
</dbReference>
<dbReference type="eggNOG" id="ENOG502S2P7">
    <property type="taxonomic scope" value="Eukaryota"/>
</dbReference>
<keyword evidence="4" id="KW-0378">Hydrolase</keyword>
<keyword evidence="5 7" id="KW-0442">Lipid degradation</keyword>
<evidence type="ECO:0000256" key="2">
    <source>
        <dbReference type="ARBA" id="ARBA00004613"/>
    </source>
</evidence>
<dbReference type="Gene3D" id="3.40.50.1820">
    <property type="entry name" value="alpha/beta hydrolase"/>
    <property type="match status" value="1"/>
</dbReference>
<proteinExistence type="inferred from homology"/>
<name>V5EWB3_KALBG</name>
<gene>
    <name evidence="8" type="ORF">PSEUBRA_SCAF2g02701</name>
</gene>
<reference evidence="9" key="1">
    <citation type="journal article" date="2013" name="Genome Announc.">
        <title>Draft genome sequence of Pseudozyma brasiliensis sp. nov. strain GHG001, a high producer of endo-1,4-xylanase isolated from an insect pest of sugarcane.</title>
        <authorList>
            <person name="Oliveira J.V.D.C."/>
            <person name="dos Santos R.A.C."/>
            <person name="Borges T.A."/>
            <person name="Riano-Pachon D.M."/>
            <person name="Goldman G.H."/>
        </authorList>
    </citation>
    <scope>NUCLEOTIDE SEQUENCE [LARGE SCALE GENOMIC DNA]</scope>
    <source>
        <strain evidence="9">GHG001</strain>
    </source>
</reference>
<evidence type="ECO:0000313" key="8">
    <source>
        <dbReference type="EMBL" id="EST07618.1"/>
    </source>
</evidence>
<dbReference type="OMA" id="RQYCATG"/>
<dbReference type="Gene3D" id="1.10.260.130">
    <property type="match status" value="1"/>
</dbReference>
<dbReference type="HOGENOM" id="CLU_029538_5_0_1"/>
<dbReference type="InterPro" id="IPR029058">
    <property type="entry name" value="AB_hydrolase_fold"/>
</dbReference>
<dbReference type="GO" id="GO:0004806">
    <property type="term" value="F:triacylglycerol lipase activity"/>
    <property type="evidence" value="ECO:0007669"/>
    <property type="project" value="UniProtKB-UniRule"/>
</dbReference>
<dbReference type="Proteomes" id="UP000019377">
    <property type="component" value="Unassembled WGS sequence"/>
</dbReference>
<dbReference type="RefSeq" id="XP_016292607.1">
    <property type="nucleotide sequence ID" value="XM_016437098.1"/>
</dbReference>
<comment type="similarity">
    <text evidence="7">Belongs to the AB hydrolase superfamily. Lipase family.</text>
</comment>
<dbReference type="PANTHER" id="PTHR34853:SF1">
    <property type="entry name" value="LIPASE 5"/>
    <property type="match status" value="1"/>
</dbReference>
<protein>
    <recommendedName>
        <fullName evidence="7">Lipase</fullName>
        <ecNumber evidence="7">3.1.1.3</ecNumber>
    </recommendedName>
</protein>
<dbReference type="EC" id="3.1.1.3" evidence="7"/>
<evidence type="ECO:0000256" key="3">
    <source>
        <dbReference type="ARBA" id="ARBA00022525"/>
    </source>
</evidence>
<keyword evidence="9" id="KW-1185">Reference proteome</keyword>
<evidence type="ECO:0000256" key="7">
    <source>
        <dbReference type="PIRNR" id="PIRNR029171"/>
    </source>
</evidence>
<keyword evidence="3 7" id="KW-0964">Secreted</keyword>
<evidence type="ECO:0000256" key="1">
    <source>
        <dbReference type="ARBA" id="ARBA00001024"/>
    </source>
</evidence>
<comment type="subcellular location">
    <subcellularLocation>
        <location evidence="2">Secreted</location>
    </subcellularLocation>
</comment>
<dbReference type="PANTHER" id="PTHR34853">
    <property type="match status" value="1"/>
</dbReference>
<dbReference type="SUPFAM" id="SSF53474">
    <property type="entry name" value="alpha/beta-Hydrolases"/>
    <property type="match status" value="1"/>
</dbReference>
<organism evidence="8 9">
    <name type="scientific">Kalmanozyma brasiliensis (strain GHG001)</name>
    <name type="common">Yeast</name>
    <name type="synonym">Pseudozyma brasiliensis</name>
    <dbReference type="NCBI Taxonomy" id="1365824"/>
    <lineage>
        <taxon>Eukaryota</taxon>
        <taxon>Fungi</taxon>
        <taxon>Dikarya</taxon>
        <taxon>Basidiomycota</taxon>
        <taxon>Ustilaginomycotina</taxon>
        <taxon>Ustilaginomycetes</taxon>
        <taxon>Ustilaginales</taxon>
        <taxon>Ustilaginaceae</taxon>
        <taxon>Kalmanozyma</taxon>
    </lineage>
</organism>
<dbReference type="AlphaFoldDB" id="V5EWB3"/>
<dbReference type="InterPro" id="IPR005152">
    <property type="entry name" value="Lipase_secreted"/>
</dbReference>
<evidence type="ECO:0000256" key="4">
    <source>
        <dbReference type="ARBA" id="ARBA00022801"/>
    </source>
</evidence>